<evidence type="ECO:0000256" key="4">
    <source>
        <dbReference type="ARBA" id="ARBA00023136"/>
    </source>
</evidence>
<proteinExistence type="predicted"/>
<sequence length="234" mass="27564">MVEKNALFWKAVVKRAVQVIAGLFLFMVAFFLSAGMIDLPRAWFFFSLYFISVLFNMVIFLKFNPEIIRARSEMRWGEMKWWDKLFAVLYIIFLFIMFIVCGLDVGRFQLSSLGMEFLSVGVVIFIVGWGFVTWAMVENKFFETTVRIQKERKHRAVITGPYAIIRHPGYAGMILYYGCAPLVIGSLYGLIPALLLAVAFVFRTYFEDRMLYEELPEYREYTKKVRYRLVPFIW</sequence>
<feature type="transmembrane region" description="Helical" evidence="5">
    <location>
        <begin position="183"/>
        <end position="202"/>
    </location>
</feature>
<dbReference type="KEGG" id="mvc:MSVAZ_2527"/>
<dbReference type="PANTHER" id="PTHR43847:SF1">
    <property type="entry name" value="BLL3993 PROTEIN"/>
    <property type="match status" value="1"/>
</dbReference>
<name>A0A0E3LHS8_9EURY</name>
<gene>
    <name evidence="6" type="ORF">MSVAZ_2527</name>
</gene>
<feature type="transmembrane region" description="Helical" evidence="5">
    <location>
        <begin position="12"/>
        <end position="37"/>
    </location>
</feature>
<keyword evidence="7" id="KW-1185">Reference proteome</keyword>
<dbReference type="Proteomes" id="UP000033096">
    <property type="component" value="Chromosome"/>
</dbReference>
<protein>
    <recommendedName>
        <fullName evidence="8">Isoprenylcysteine carboxylmethyltransferase family protein</fullName>
    </recommendedName>
</protein>
<evidence type="ECO:0000313" key="7">
    <source>
        <dbReference type="Proteomes" id="UP000033096"/>
    </source>
</evidence>
<dbReference type="GO" id="GO:0012505">
    <property type="term" value="C:endomembrane system"/>
    <property type="evidence" value="ECO:0007669"/>
    <property type="project" value="UniProtKB-SubCell"/>
</dbReference>
<feature type="transmembrane region" description="Helical" evidence="5">
    <location>
        <begin position="43"/>
        <end position="64"/>
    </location>
</feature>
<evidence type="ECO:0000256" key="2">
    <source>
        <dbReference type="ARBA" id="ARBA00022692"/>
    </source>
</evidence>
<organism evidence="6 7">
    <name type="scientific">Methanosarcina vacuolata Z-761</name>
    <dbReference type="NCBI Taxonomy" id="1434123"/>
    <lineage>
        <taxon>Archaea</taxon>
        <taxon>Methanobacteriati</taxon>
        <taxon>Methanobacteriota</taxon>
        <taxon>Stenosarchaea group</taxon>
        <taxon>Methanomicrobia</taxon>
        <taxon>Methanosarcinales</taxon>
        <taxon>Methanosarcinaceae</taxon>
        <taxon>Methanosarcina</taxon>
    </lineage>
</organism>
<feature type="transmembrane region" description="Helical" evidence="5">
    <location>
        <begin position="85"/>
        <end position="105"/>
    </location>
</feature>
<dbReference type="AlphaFoldDB" id="A0A0E3LHS8"/>
<evidence type="ECO:0000313" key="6">
    <source>
        <dbReference type="EMBL" id="AKB44796.1"/>
    </source>
</evidence>
<dbReference type="STRING" id="1434123.MSVAZ_2527"/>
<comment type="subcellular location">
    <subcellularLocation>
        <location evidence="1">Endomembrane system</location>
        <topology evidence="1">Multi-pass membrane protein</topology>
    </subcellularLocation>
</comment>
<dbReference type="InterPro" id="IPR007318">
    <property type="entry name" value="Phopholipid_MeTrfase"/>
</dbReference>
<keyword evidence="4 5" id="KW-0472">Membrane</keyword>
<dbReference type="PATRIC" id="fig|1434123.4.peg.3086"/>
<keyword evidence="3 5" id="KW-1133">Transmembrane helix</keyword>
<evidence type="ECO:0008006" key="8">
    <source>
        <dbReference type="Google" id="ProtNLM"/>
    </source>
</evidence>
<dbReference type="InterPro" id="IPR052527">
    <property type="entry name" value="Metal_cation-efflux_comp"/>
</dbReference>
<keyword evidence="2 5" id="KW-0812">Transmembrane</keyword>
<dbReference type="EMBL" id="CP009520">
    <property type="protein sequence ID" value="AKB44796.1"/>
    <property type="molecule type" value="Genomic_DNA"/>
</dbReference>
<feature type="transmembrane region" description="Helical" evidence="5">
    <location>
        <begin position="157"/>
        <end position="177"/>
    </location>
</feature>
<evidence type="ECO:0000256" key="5">
    <source>
        <dbReference type="SAM" id="Phobius"/>
    </source>
</evidence>
<dbReference type="HOGENOM" id="CLU_065200_1_2_2"/>
<feature type="transmembrane region" description="Helical" evidence="5">
    <location>
        <begin position="117"/>
        <end position="137"/>
    </location>
</feature>
<dbReference type="PANTHER" id="PTHR43847">
    <property type="entry name" value="BLL3993 PROTEIN"/>
    <property type="match status" value="1"/>
</dbReference>
<reference evidence="6 7" key="1">
    <citation type="submission" date="2014-07" db="EMBL/GenBank/DDBJ databases">
        <title>Methanogenic archaea and the global carbon cycle.</title>
        <authorList>
            <person name="Henriksen J.R."/>
            <person name="Luke J."/>
            <person name="Reinhart S."/>
            <person name="Benedict M.N."/>
            <person name="Youngblut N.D."/>
            <person name="Metcalf M.E."/>
            <person name="Whitaker R.J."/>
            <person name="Metcalf W.W."/>
        </authorList>
    </citation>
    <scope>NUCLEOTIDE SEQUENCE [LARGE SCALE GENOMIC DNA]</scope>
    <source>
        <strain evidence="6 7">Z-761</strain>
    </source>
</reference>
<evidence type="ECO:0000256" key="3">
    <source>
        <dbReference type="ARBA" id="ARBA00022989"/>
    </source>
</evidence>
<dbReference type="Pfam" id="PF04191">
    <property type="entry name" value="PEMT"/>
    <property type="match status" value="1"/>
</dbReference>
<evidence type="ECO:0000256" key="1">
    <source>
        <dbReference type="ARBA" id="ARBA00004127"/>
    </source>
</evidence>
<dbReference type="Gene3D" id="1.20.120.1630">
    <property type="match status" value="1"/>
</dbReference>
<accession>A0A0E3LHS8</accession>